<accession>A0A415DYR9</accession>
<comment type="subcellular location">
    <subcellularLocation>
        <location evidence="1">Cell membrane</location>
        <topology evidence="1">Multi-pass membrane protein</topology>
    </subcellularLocation>
</comment>
<keyword evidence="5 7" id="KW-1133">Transmembrane helix</keyword>
<keyword evidence="4 7" id="KW-0812">Transmembrane</keyword>
<name>A0A415DYR9_9FIRM</name>
<evidence type="ECO:0000256" key="6">
    <source>
        <dbReference type="ARBA" id="ARBA00023136"/>
    </source>
</evidence>
<dbReference type="PANTHER" id="PTHR43663">
    <property type="entry name" value="CHROMATE TRANSPORT PROTEIN-RELATED"/>
    <property type="match status" value="1"/>
</dbReference>
<dbReference type="Pfam" id="PF02417">
    <property type="entry name" value="Chromate_transp"/>
    <property type="match status" value="1"/>
</dbReference>
<gene>
    <name evidence="8" type="ORF">DW099_14230</name>
</gene>
<comment type="caution">
    <text evidence="8">The sequence shown here is derived from an EMBL/GenBank/DDBJ whole genome shotgun (WGS) entry which is preliminary data.</text>
</comment>
<feature type="transmembrane region" description="Helical" evidence="7">
    <location>
        <begin position="78"/>
        <end position="101"/>
    </location>
</feature>
<evidence type="ECO:0000313" key="8">
    <source>
        <dbReference type="EMBL" id="RHJ85995.1"/>
    </source>
</evidence>
<comment type="similarity">
    <text evidence="2">Belongs to the chromate ion transporter (CHR) (TC 2.A.51) family.</text>
</comment>
<reference evidence="8 9" key="1">
    <citation type="submission" date="2018-08" db="EMBL/GenBank/DDBJ databases">
        <title>A genome reference for cultivated species of the human gut microbiota.</title>
        <authorList>
            <person name="Zou Y."/>
            <person name="Xue W."/>
            <person name="Luo G."/>
        </authorList>
    </citation>
    <scope>NUCLEOTIDE SEQUENCE [LARGE SCALE GENOMIC DNA]</scope>
    <source>
        <strain evidence="8 9">AM07-24</strain>
    </source>
</reference>
<feature type="transmembrane region" description="Helical" evidence="7">
    <location>
        <begin position="12"/>
        <end position="31"/>
    </location>
</feature>
<evidence type="ECO:0000256" key="7">
    <source>
        <dbReference type="SAM" id="Phobius"/>
    </source>
</evidence>
<evidence type="ECO:0000313" key="9">
    <source>
        <dbReference type="Proteomes" id="UP000284841"/>
    </source>
</evidence>
<evidence type="ECO:0000256" key="1">
    <source>
        <dbReference type="ARBA" id="ARBA00004651"/>
    </source>
</evidence>
<organism evidence="8 9">
    <name type="scientific">Emergencia timonensis</name>
    <dbReference type="NCBI Taxonomy" id="1776384"/>
    <lineage>
        <taxon>Bacteria</taxon>
        <taxon>Bacillati</taxon>
        <taxon>Bacillota</taxon>
        <taxon>Clostridia</taxon>
        <taxon>Peptostreptococcales</taxon>
        <taxon>Anaerovoracaceae</taxon>
        <taxon>Emergencia</taxon>
    </lineage>
</organism>
<dbReference type="GO" id="GO:0015109">
    <property type="term" value="F:chromate transmembrane transporter activity"/>
    <property type="evidence" value="ECO:0007669"/>
    <property type="project" value="InterPro"/>
</dbReference>
<dbReference type="Proteomes" id="UP000284841">
    <property type="component" value="Unassembled WGS sequence"/>
</dbReference>
<dbReference type="InterPro" id="IPR052518">
    <property type="entry name" value="CHR_Transporter"/>
</dbReference>
<dbReference type="InterPro" id="IPR003370">
    <property type="entry name" value="Chromate_transpt"/>
</dbReference>
<keyword evidence="9" id="KW-1185">Reference proteome</keyword>
<evidence type="ECO:0000256" key="4">
    <source>
        <dbReference type="ARBA" id="ARBA00022692"/>
    </source>
</evidence>
<keyword evidence="3" id="KW-1003">Cell membrane</keyword>
<dbReference type="OrthoDB" id="9788907at2"/>
<dbReference type="PANTHER" id="PTHR43663:SF1">
    <property type="entry name" value="CHROMATE TRANSPORTER"/>
    <property type="match status" value="1"/>
</dbReference>
<dbReference type="RefSeq" id="WP_118336130.1">
    <property type="nucleotide sequence ID" value="NZ_AP025567.1"/>
</dbReference>
<dbReference type="STRING" id="1776384.GCA_900086585_01756"/>
<feature type="transmembrane region" description="Helical" evidence="7">
    <location>
        <begin position="107"/>
        <end position="130"/>
    </location>
</feature>
<feature type="transmembrane region" description="Helical" evidence="7">
    <location>
        <begin position="150"/>
        <end position="183"/>
    </location>
</feature>
<keyword evidence="6 7" id="KW-0472">Membrane</keyword>
<evidence type="ECO:0000256" key="2">
    <source>
        <dbReference type="ARBA" id="ARBA00005262"/>
    </source>
</evidence>
<evidence type="ECO:0000256" key="3">
    <source>
        <dbReference type="ARBA" id="ARBA00022475"/>
    </source>
</evidence>
<dbReference type="AlphaFoldDB" id="A0A415DYR9"/>
<evidence type="ECO:0000256" key="5">
    <source>
        <dbReference type="ARBA" id="ARBA00022989"/>
    </source>
</evidence>
<sequence>MSKKDQLKQGLWLFNINLFISAFTFGGGYVVVPMVRKYYVEKKELFSEEELMDIAAISQSAPGAIAINLTALAGYRVLGWLGAGVSCMAAIIPPLLILMAVSTWYDVFVGSALVTAVLKGMQGGVAALMVDLIIDMARFVAKDGSRLLTLLIPAAFVANFFCQINAAVVLVSCGMICLVRLWWLQGKGGKTC</sequence>
<dbReference type="EMBL" id="QRMS01000004">
    <property type="protein sequence ID" value="RHJ85995.1"/>
    <property type="molecule type" value="Genomic_DNA"/>
</dbReference>
<proteinExistence type="inferred from homology"/>
<dbReference type="GO" id="GO:0005886">
    <property type="term" value="C:plasma membrane"/>
    <property type="evidence" value="ECO:0007669"/>
    <property type="project" value="UniProtKB-SubCell"/>
</dbReference>
<protein>
    <submittedName>
        <fullName evidence="8">Chromate transporter</fullName>
    </submittedName>
</protein>